<feature type="binding site" evidence="15">
    <location>
        <position position="192"/>
    </location>
    <ligand>
        <name>L-homoserine</name>
        <dbReference type="ChEBI" id="CHEBI:57476"/>
    </ligand>
</feature>
<dbReference type="PANTHER" id="PTHR43331">
    <property type="entry name" value="HOMOSERINE DEHYDROGENASE"/>
    <property type="match status" value="1"/>
</dbReference>
<dbReference type="CDD" id="cd04881">
    <property type="entry name" value="ACT_HSDH-Hom"/>
    <property type="match status" value="1"/>
</dbReference>
<evidence type="ECO:0000313" key="19">
    <source>
        <dbReference type="Proteomes" id="UP000287394"/>
    </source>
</evidence>
<comment type="catalytic activity">
    <reaction evidence="13">
        <text>L-homoserine + NADP(+) = L-aspartate 4-semialdehyde + NADPH + H(+)</text>
        <dbReference type="Rhea" id="RHEA:15761"/>
        <dbReference type="ChEBI" id="CHEBI:15378"/>
        <dbReference type="ChEBI" id="CHEBI:57476"/>
        <dbReference type="ChEBI" id="CHEBI:57783"/>
        <dbReference type="ChEBI" id="CHEBI:58349"/>
        <dbReference type="ChEBI" id="CHEBI:537519"/>
        <dbReference type="EC" id="1.1.1.3"/>
    </reaction>
    <physiologicalReaction direction="right-to-left" evidence="13">
        <dbReference type="Rhea" id="RHEA:15763"/>
    </physiologicalReaction>
</comment>
<dbReference type="AlphaFoldDB" id="A0A402CZU7"/>
<dbReference type="NCBIfam" id="NF004976">
    <property type="entry name" value="PRK06349.1"/>
    <property type="match status" value="1"/>
</dbReference>
<comment type="cofactor">
    <cofactor evidence="1">
        <name>a metal cation</name>
        <dbReference type="ChEBI" id="CHEBI:25213"/>
    </cofactor>
</comment>
<evidence type="ECO:0000256" key="5">
    <source>
        <dbReference type="ARBA" id="ARBA00013213"/>
    </source>
</evidence>
<evidence type="ECO:0000256" key="14">
    <source>
        <dbReference type="PIRSR" id="PIRSR000098-1"/>
    </source>
</evidence>
<keyword evidence="8 16" id="KW-0791">Threonine biosynthesis</keyword>
<feature type="active site" description="Proton donor" evidence="14">
    <location>
        <position position="207"/>
    </location>
</feature>
<dbReference type="GO" id="GO:0050661">
    <property type="term" value="F:NADP binding"/>
    <property type="evidence" value="ECO:0007669"/>
    <property type="project" value="InterPro"/>
</dbReference>
<comment type="similarity">
    <text evidence="4 17">Belongs to the homoserine dehydrogenase family.</text>
</comment>
<comment type="pathway">
    <text evidence="2 16">Amino-acid biosynthesis; L-threonine biosynthesis; L-threonine from L-aspartate: step 3/5.</text>
</comment>
<dbReference type="PANTHER" id="PTHR43331:SF1">
    <property type="entry name" value="HOMOSERINE DEHYDROGENASE"/>
    <property type="match status" value="1"/>
</dbReference>
<comment type="pathway">
    <text evidence="3 16">Amino-acid biosynthesis; L-methionine biosynthesis via de novo pathway; L-homoserine from L-aspartate: step 3/3.</text>
</comment>
<keyword evidence="10 16" id="KW-0560">Oxidoreductase</keyword>
<dbReference type="InterPro" id="IPR016204">
    <property type="entry name" value="HDH"/>
</dbReference>
<evidence type="ECO:0000256" key="7">
    <source>
        <dbReference type="ARBA" id="ARBA00022605"/>
    </source>
</evidence>
<dbReference type="Gene3D" id="3.30.360.10">
    <property type="entry name" value="Dihydrodipicolinate Reductase, domain 2"/>
    <property type="match status" value="1"/>
</dbReference>
<evidence type="ECO:0000256" key="4">
    <source>
        <dbReference type="ARBA" id="ARBA00006753"/>
    </source>
</evidence>
<evidence type="ECO:0000256" key="2">
    <source>
        <dbReference type="ARBA" id="ARBA00005056"/>
    </source>
</evidence>
<keyword evidence="12 16" id="KW-0486">Methionine biosynthesis</keyword>
<dbReference type="FunCoup" id="A0A402CZU7">
    <property type="interactions" value="444"/>
</dbReference>
<dbReference type="SUPFAM" id="SSF51735">
    <property type="entry name" value="NAD(P)-binding Rossmann-fold domains"/>
    <property type="match status" value="1"/>
</dbReference>
<organism evidence="18 19">
    <name type="scientific">Capsulimonas corticalis</name>
    <dbReference type="NCBI Taxonomy" id="2219043"/>
    <lineage>
        <taxon>Bacteria</taxon>
        <taxon>Bacillati</taxon>
        <taxon>Armatimonadota</taxon>
        <taxon>Armatimonadia</taxon>
        <taxon>Capsulimonadales</taxon>
        <taxon>Capsulimonadaceae</taxon>
        <taxon>Capsulimonas</taxon>
    </lineage>
</organism>
<evidence type="ECO:0000256" key="8">
    <source>
        <dbReference type="ARBA" id="ARBA00022697"/>
    </source>
</evidence>
<dbReference type="InterPro" id="IPR036291">
    <property type="entry name" value="NAD(P)-bd_dom_sf"/>
</dbReference>
<dbReference type="Pfam" id="PF00742">
    <property type="entry name" value="Homoserine_dh"/>
    <property type="match status" value="1"/>
</dbReference>
<dbReference type="InterPro" id="IPR005106">
    <property type="entry name" value="Asp/hSer_DH_NAD-bd"/>
</dbReference>
<dbReference type="PROSITE" id="PS51671">
    <property type="entry name" value="ACT"/>
    <property type="match status" value="1"/>
</dbReference>
<dbReference type="SUPFAM" id="SSF55347">
    <property type="entry name" value="Glyceraldehyde-3-phosphate dehydrogenase-like, C-terminal domain"/>
    <property type="match status" value="1"/>
</dbReference>
<feature type="binding site" evidence="15">
    <location>
        <position position="107"/>
    </location>
    <ligand>
        <name>NADPH</name>
        <dbReference type="ChEBI" id="CHEBI:57783"/>
    </ligand>
</feature>
<dbReference type="FunFam" id="3.30.360.10:FF:000005">
    <property type="entry name" value="Homoserine dehydrogenase"/>
    <property type="match status" value="1"/>
</dbReference>
<sequence length="429" mass="45349">MSKDHINVGLIGFGVVGGGTARILAENAETIAKRVGAPITVKRIAVRSLDRARDFAVDPAILTTRPEDVTDDPEIDIVCELVGGMDPAYDLVMRAIKNGKNIVTANKEMMAKSGNALLHAAEQNGLDFSFEGSVAGGIPIIQPLKQALAGNKFRKVAGIVNGTTNYILSKMTSDDADFADVLAEAQAKGYAEADPTADVGGFDAQYKTAILASIAFNSRINLADISVEGITKIAKRDIEVAKDLGYVIKLLGIGEDLGGAVSVRVHPVLLPKSHPLASVNDVYNAVFVQGDAVGDVMFYGRGAGSMPTGSAIVGDIIETARNIRSGSTGRMGCTCFDSKPAVGVDQLEAKFYVRLVAHDRPKVLASIASVFGDFDVSIESVVQRALPDGDAEIVWITHKAIEANLRSALDVIGRLKFVAGVQNSIRVEE</sequence>
<evidence type="ECO:0000256" key="12">
    <source>
        <dbReference type="ARBA" id="ARBA00023167"/>
    </source>
</evidence>
<evidence type="ECO:0000256" key="10">
    <source>
        <dbReference type="ARBA" id="ARBA00023002"/>
    </source>
</evidence>
<name>A0A402CZU7_9BACT</name>
<dbReference type="RefSeq" id="WP_119322816.1">
    <property type="nucleotide sequence ID" value="NZ_AP025739.1"/>
</dbReference>
<evidence type="ECO:0000256" key="3">
    <source>
        <dbReference type="ARBA" id="ARBA00005062"/>
    </source>
</evidence>
<evidence type="ECO:0000256" key="17">
    <source>
        <dbReference type="RuleBase" id="RU004171"/>
    </source>
</evidence>
<keyword evidence="19" id="KW-1185">Reference proteome</keyword>
<evidence type="ECO:0000256" key="16">
    <source>
        <dbReference type="RuleBase" id="RU000579"/>
    </source>
</evidence>
<keyword evidence="7 16" id="KW-0028">Amino-acid biosynthesis</keyword>
<evidence type="ECO:0000256" key="6">
    <source>
        <dbReference type="ARBA" id="ARBA00013376"/>
    </source>
</evidence>
<dbReference type="GO" id="GO:0004412">
    <property type="term" value="F:homoserine dehydrogenase activity"/>
    <property type="evidence" value="ECO:0007669"/>
    <property type="project" value="UniProtKB-EC"/>
</dbReference>
<evidence type="ECO:0000256" key="11">
    <source>
        <dbReference type="ARBA" id="ARBA00023053"/>
    </source>
</evidence>
<keyword evidence="11" id="KW-0915">Sodium</keyword>
<protein>
    <recommendedName>
        <fullName evidence="6 16">Homoserine dehydrogenase</fullName>
        <ecNumber evidence="5 16">1.1.1.3</ecNumber>
    </recommendedName>
</protein>
<proteinExistence type="inferred from homology"/>
<dbReference type="Gene3D" id="3.40.50.720">
    <property type="entry name" value="NAD(P)-binding Rossmann-like Domain"/>
    <property type="match status" value="1"/>
</dbReference>
<dbReference type="OrthoDB" id="9808167at2"/>
<dbReference type="PROSITE" id="PS01042">
    <property type="entry name" value="HOMOSER_DHGENASE"/>
    <property type="match status" value="1"/>
</dbReference>
<dbReference type="InterPro" id="IPR002912">
    <property type="entry name" value="ACT_dom"/>
</dbReference>
<evidence type="ECO:0000256" key="1">
    <source>
        <dbReference type="ARBA" id="ARBA00001920"/>
    </source>
</evidence>
<evidence type="ECO:0000256" key="15">
    <source>
        <dbReference type="PIRSR" id="PIRSR000098-2"/>
    </source>
</evidence>
<dbReference type="EC" id="1.1.1.3" evidence="5 16"/>
<evidence type="ECO:0000313" key="18">
    <source>
        <dbReference type="EMBL" id="BDI33855.1"/>
    </source>
</evidence>
<dbReference type="PIRSF" id="PIRSF000098">
    <property type="entry name" value="Homoser_dehydrog"/>
    <property type="match status" value="1"/>
</dbReference>
<evidence type="ECO:0000256" key="9">
    <source>
        <dbReference type="ARBA" id="ARBA00022857"/>
    </source>
</evidence>
<keyword evidence="9 15" id="KW-0521">NADP</keyword>
<dbReference type="Gene3D" id="3.30.70.260">
    <property type="match status" value="1"/>
</dbReference>
<dbReference type="InterPro" id="IPR019811">
    <property type="entry name" value="HDH_CS"/>
</dbReference>
<dbReference type="EMBL" id="AP025739">
    <property type="protein sequence ID" value="BDI33855.1"/>
    <property type="molecule type" value="Genomic_DNA"/>
</dbReference>
<dbReference type="Proteomes" id="UP000287394">
    <property type="component" value="Chromosome"/>
</dbReference>
<dbReference type="SUPFAM" id="SSF55021">
    <property type="entry name" value="ACT-like"/>
    <property type="match status" value="1"/>
</dbReference>
<dbReference type="KEGG" id="ccot:CCAX7_59060"/>
<reference evidence="18 19" key="1">
    <citation type="journal article" date="2019" name="Int. J. Syst. Evol. Microbiol.">
        <title>Capsulimonas corticalis gen. nov., sp. nov., an aerobic capsulated bacterium, of a novel bacterial order, Capsulimonadales ord. nov., of the class Armatimonadia of the phylum Armatimonadetes.</title>
        <authorList>
            <person name="Li J."/>
            <person name="Kudo C."/>
            <person name="Tonouchi A."/>
        </authorList>
    </citation>
    <scope>NUCLEOTIDE SEQUENCE [LARGE SCALE GENOMIC DNA]</scope>
    <source>
        <strain evidence="18 19">AX-7</strain>
    </source>
</reference>
<gene>
    <name evidence="18" type="ORF">CCAX7_59060</name>
</gene>
<dbReference type="InterPro" id="IPR045865">
    <property type="entry name" value="ACT-like_dom_sf"/>
</dbReference>
<dbReference type="Pfam" id="PF01842">
    <property type="entry name" value="ACT"/>
    <property type="match status" value="1"/>
</dbReference>
<dbReference type="GO" id="GO:0009086">
    <property type="term" value="P:methionine biosynthetic process"/>
    <property type="evidence" value="ECO:0007669"/>
    <property type="project" value="UniProtKB-KW"/>
</dbReference>
<dbReference type="Pfam" id="PF03447">
    <property type="entry name" value="NAD_binding_3"/>
    <property type="match status" value="1"/>
</dbReference>
<accession>A0A402CZU7</accession>
<dbReference type="InterPro" id="IPR001342">
    <property type="entry name" value="HDH_cat"/>
</dbReference>
<evidence type="ECO:0000256" key="13">
    <source>
        <dbReference type="ARBA" id="ARBA00048841"/>
    </source>
</evidence>
<feature type="binding site" evidence="15">
    <location>
        <begin position="11"/>
        <end position="18"/>
    </location>
    <ligand>
        <name>NADP(+)</name>
        <dbReference type="ChEBI" id="CHEBI:58349"/>
    </ligand>
</feature>
<dbReference type="GO" id="GO:0009088">
    <property type="term" value="P:threonine biosynthetic process"/>
    <property type="evidence" value="ECO:0007669"/>
    <property type="project" value="UniProtKB-UniPathway"/>
</dbReference>